<feature type="signal peptide" evidence="1">
    <location>
        <begin position="1"/>
        <end position="20"/>
    </location>
</feature>
<evidence type="ECO:0000259" key="2">
    <source>
        <dbReference type="Pfam" id="PF03067"/>
    </source>
</evidence>
<dbReference type="EMBL" id="JALNTZ010000006">
    <property type="protein sequence ID" value="KAJ3649525.1"/>
    <property type="molecule type" value="Genomic_DNA"/>
</dbReference>
<name>A0AA38I5T1_9CUCU</name>
<organism evidence="3 4">
    <name type="scientific">Zophobas morio</name>
    <dbReference type="NCBI Taxonomy" id="2755281"/>
    <lineage>
        <taxon>Eukaryota</taxon>
        <taxon>Metazoa</taxon>
        <taxon>Ecdysozoa</taxon>
        <taxon>Arthropoda</taxon>
        <taxon>Hexapoda</taxon>
        <taxon>Insecta</taxon>
        <taxon>Pterygota</taxon>
        <taxon>Neoptera</taxon>
        <taxon>Endopterygota</taxon>
        <taxon>Coleoptera</taxon>
        <taxon>Polyphaga</taxon>
        <taxon>Cucujiformia</taxon>
        <taxon>Tenebrionidae</taxon>
        <taxon>Zophobas</taxon>
    </lineage>
</organism>
<comment type="caution">
    <text evidence="3">The sequence shown here is derived from an EMBL/GenBank/DDBJ whole genome shotgun (WGS) entry which is preliminary data.</text>
</comment>
<keyword evidence="1" id="KW-0732">Signal</keyword>
<evidence type="ECO:0000256" key="1">
    <source>
        <dbReference type="SAM" id="SignalP"/>
    </source>
</evidence>
<feature type="chain" id="PRO_5041418275" description="Chitin-binding type-4 domain-containing protein" evidence="1">
    <location>
        <begin position="21"/>
        <end position="210"/>
    </location>
</feature>
<dbReference type="InterPro" id="IPR004302">
    <property type="entry name" value="Cellulose/chitin-bd_N"/>
</dbReference>
<gene>
    <name evidence="3" type="ORF">Zmor_021265</name>
</gene>
<proteinExistence type="predicted"/>
<accession>A0AA38I5T1</accession>
<protein>
    <recommendedName>
        <fullName evidence="2">Chitin-binding type-4 domain-containing protein</fullName>
    </recommendedName>
</protein>
<dbReference type="AlphaFoldDB" id="A0AA38I5T1"/>
<keyword evidence="4" id="KW-1185">Reference proteome</keyword>
<sequence length="210" mass="23044">MLRTASVVFLVFALIHEICSHGMMLKPPNRGSLWRFNYSTPINYDDNQNFCGGASIQWNVFGGKCGPCGDRYDSPHPQDNENGGKYGRGVIAAEYTVGSVIDVNVLLTANHLGYFKYSLCVLKDPSAPERDESCFVPLGLADGTVKYGVSADERSINNQVKLPNKITCERCVLRWHYTAGNNWGICANGTSGMGCGAQETFRSCTDIRIV</sequence>
<feature type="domain" description="Chitin-binding type-4" evidence="2">
    <location>
        <begin position="21"/>
        <end position="207"/>
    </location>
</feature>
<dbReference type="PANTHER" id="PTHR21113:SF14">
    <property type="entry name" value="LP24064P"/>
    <property type="match status" value="1"/>
</dbReference>
<reference evidence="3" key="1">
    <citation type="journal article" date="2023" name="G3 (Bethesda)">
        <title>Whole genome assemblies of Zophobas morio and Tenebrio molitor.</title>
        <authorList>
            <person name="Kaur S."/>
            <person name="Stinson S.A."/>
            <person name="diCenzo G.C."/>
        </authorList>
    </citation>
    <scope>NUCLEOTIDE SEQUENCE</scope>
    <source>
        <strain evidence="3">QUZm001</strain>
    </source>
</reference>
<evidence type="ECO:0000313" key="4">
    <source>
        <dbReference type="Proteomes" id="UP001168821"/>
    </source>
</evidence>
<dbReference type="PANTHER" id="PTHR21113">
    <property type="entry name" value="AGAP001705-PA"/>
    <property type="match status" value="1"/>
</dbReference>
<evidence type="ECO:0000313" key="3">
    <source>
        <dbReference type="EMBL" id="KAJ3649525.1"/>
    </source>
</evidence>
<dbReference type="Proteomes" id="UP001168821">
    <property type="component" value="Unassembled WGS sequence"/>
</dbReference>
<dbReference type="Pfam" id="PF03067">
    <property type="entry name" value="LPMO_10"/>
    <property type="match status" value="1"/>
</dbReference>